<evidence type="ECO:0000313" key="2">
    <source>
        <dbReference type="Proteomes" id="UP000232003"/>
    </source>
</evidence>
<sequence>MFYIQLKQRHWNQPESPINKAVPTCKPSEVEAINQKSFKFALSKTTEYIRNTQQACYLEFRLFS</sequence>
<accession>A0A2K8STC4</accession>
<dbReference type="RefSeq" id="WP_100899948.1">
    <property type="nucleotide sequence ID" value="NZ_CAWNNC010000001.1"/>
</dbReference>
<dbReference type="Proteomes" id="UP000232003">
    <property type="component" value="Chromosome"/>
</dbReference>
<dbReference type="AlphaFoldDB" id="A0A2K8STC4"/>
<evidence type="ECO:0000313" key="1">
    <source>
        <dbReference type="EMBL" id="AUB38709.1"/>
    </source>
</evidence>
<dbReference type="EMBL" id="CP024785">
    <property type="protein sequence ID" value="AUB38709.1"/>
    <property type="molecule type" value="Genomic_DNA"/>
</dbReference>
<keyword evidence="2" id="KW-1185">Reference proteome</keyword>
<reference evidence="1 2" key="1">
    <citation type="submission" date="2017-11" db="EMBL/GenBank/DDBJ databases">
        <title>Complete genome of a free-living desiccation-tolerant cyanobacterium and its photosynthetic adaptation to extreme terrestrial habitat.</title>
        <authorList>
            <person name="Shang J."/>
        </authorList>
    </citation>
    <scope>NUCLEOTIDE SEQUENCE [LARGE SCALE GENOMIC DNA]</scope>
    <source>
        <strain evidence="1 2">CCNUN1</strain>
    </source>
</reference>
<dbReference type="OrthoDB" id="490143at2"/>
<gene>
    <name evidence="1" type="ORF">COO91_04684</name>
</gene>
<proteinExistence type="predicted"/>
<name>A0A2K8STC4_9NOSO</name>
<dbReference type="KEGG" id="nfl:COO91_04684"/>
<organism evidence="1 2">
    <name type="scientific">Nostoc flagelliforme CCNUN1</name>
    <dbReference type="NCBI Taxonomy" id="2038116"/>
    <lineage>
        <taxon>Bacteria</taxon>
        <taxon>Bacillati</taxon>
        <taxon>Cyanobacteriota</taxon>
        <taxon>Cyanophyceae</taxon>
        <taxon>Nostocales</taxon>
        <taxon>Nostocaceae</taxon>
        <taxon>Nostoc</taxon>
    </lineage>
</organism>
<protein>
    <submittedName>
        <fullName evidence="1">Uncharacterized protein</fullName>
    </submittedName>
</protein>